<organism evidence="2">
    <name type="scientific">uncultured Caudovirales phage</name>
    <dbReference type="NCBI Taxonomy" id="2100421"/>
    <lineage>
        <taxon>Viruses</taxon>
        <taxon>Duplodnaviria</taxon>
        <taxon>Heunggongvirae</taxon>
        <taxon>Uroviricota</taxon>
        <taxon>Caudoviricetes</taxon>
        <taxon>Peduoviridae</taxon>
        <taxon>Maltschvirus</taxon>
        <taxon>Maltschvirus maltsch</taxon>
    </lineage>
</organism>
<evidence type="ECO:0000313" key="1">
    <source>
        <dbReference type="EMBL" id="CAB4212477.1"/>
    </source>
</evidence>
<name>A0A6J7XB88_9CAUD</name>
<proteinExistence type="predicted"/>
<evidence type="ECO:0000313" key="2">
    <source>
        <dbReference type="EMBL" id="CAB5228079.1"/>
    </source>
</evidence>
<dbReference type="SUPFAM" id="SSF56925">
    <property type="entry name" value="OMPA-like"/>
    <property type="match status" value="1"/>
</dbReference>
<gene>
    <name evidence="1" type="ORF">UFOVP1444_10</name>
    <name evidence="2" type="ORF">UFOVP1536_55</name>
</gene>
<evidence type="ECO:0008006" key="3">
    <source>
        <dbReference type="Google" id="ProtNLM"/>
    </source>
</evidence>
<dbReference type="EMBL" id="LR798382">
    <property type="protein sequence ID" value="CAB5228079.1"/>
    <property type="molecule type" value="Genomic_DNA"/>
</dbReference>
<reference evidence="2" key="1">
    <citation type="submission" date="2020-05" db="EMBL/GenBank/DDBJ databases">
        <authorList>
            <person name="Chiriac C."/>
            <person name="Salcher M."/>
            <person name="Ghai R."/>
            <person name="Kavagutti S V."/>
        </authorList>
    </citation>
    <scope>NUCLEOTIDE SEQUENCE</scope>
</reference>
<protein>
    <recommendedName>
        <fullName evidence="3">Outer membrane protein beta-barrel domain-containing protein</fullName>
    </recommendedName>
</protein>
<accession>A0A6J7XB88</accession>
<sequence>MKKYIAIIALVASTCLSQAGDSKSAVAFVDSITVAPVAALKTAGLNGQSTFGAGLDLGVGVNKFVSIHVTGLAYETDNWRSSTIDESEAYVSADLTKFAKDSFIVSIKGGAVADWNDGDYGLAVGAGARLQLLKSLSIGSDYSVRAWLAKREKDSLARLFVAYKF</sequence>
<dbReference type="EMBL" id="LR797393">
    <property type="protein sequence ID" value="CAB4212477.1"/>
    <property type="molecule type" value="Genomic_DNA"/>
</dbReference>
<dbReference type="InterPro" id="IPR011250">
    <property type="entry name" value="OMP/PagP_B-barrel"/>
</dbReference>